<dbReference type="Proteomes" id="UP000004344">
    <property type="component" value="Unassembled WGS sequence"/>
</dbReference>
<keyword evidence="2" id="KW-1185">Reference proteome</keyword>
<reference evidence="1 2" key="1">
    <citation type="submission" date="2011-09" db="EMBL/GenBank/DDBJ databases">
        <title>The draft genome of Fischerella sp. JSC-11.</title>
        <authorList>
            <consortium name="US DOE Joint Genome Institute (JGI-PGF)"/>
            <person name="Lucas S."/>
            <person name="Han J."/>
            <person name="Lapidus A."/>
            <person name="Cheng J.-F."/>
            <person name="Goodwin L."/>
            <person name="Pitluck S."/>
            <person name="Peters L."/>
            <person name="Land M.L."/>
            <person name="Hauser L."/>
            <person name="Sarkisova S."/>
            <person name="Bryant D.A."/>
            <person name="Brown I."/>
            <person name="Woyke T.J."/>
        </authorList>
    </citation>
    <scope>NUCLEOTIDE SEQUENCE [LARGE SCALE GENOMIC DNA]</scope>
    <source>
        <strain evidence="1 2">JSC-11</strain>
    </source>
</reference>
<accession>G6FY25</accession>
<protein>
    <submittedName>
        <fullName evidence="1">Uncharacterized protein</fullName>
    </submittedName>
</protein>
<evidence type="ECO:0000313" key="1">
    <source>
        <dbReference type="EMBL" id="EHC10237.1"/>
    </source>
</evidence>
<name>G6FY25_9CYAN</name>
<proteinExistence type="predicted"/>
<dbReference type="PATRIC" id="fig|741277.3.peg.3219"/>
<organism evidence="1 2">
    <name type="scientific">Fischerella thermalis JSC-11</name>
    <dbReference type="NCBI Taxonomy" id="741277"/>
    <lineage>
        <taxon>Bacteria</taxon>
        <taxon>Bacillati</taxon>
        <taxon>Cyanobacteriota</taxon>
        <taxon>Cyanophyceae</taxon>
        <taxon>Nostocales</taxon>
        <taxon>Hapalosiphonaceae</taxon>
        <taxon>Fischerella</taxon>
    </lineage>
</organism>
<evidence type="ECO:0000313" key="2">
    <source>
        <dbReference type="Proteomes" id="UP000004344"/>
    </source>
</evidence>
<gene>
    <name evidence="1" type="ORF">FJSC11DRAFT_3774</name>
</gene>
<dbReference type="AlphaFoldDB" id="G6FY25"/>
<sequence length="41" mass="4863">MAPCFVSWLGDWLFNIYFTNQLLTTEQAEEMTRLQVAIPRK</sequence>
<comment type="caution">
    <text evidence="1">The sequence shown here is derived from an EMBL/GenBank/DDBJ whole genome shotgun (WGS) entry which is preliminary data.</text>
</comment>
<dbReference type="EMBL" id="AGIZ01000012">
    <property type="protein sequence ID" value="EHC10237.1"/>
    <property type="molecule type" value="Genomic_DNA"/>
</dbReference>